<reference evidence="10" key="1">
    <citation type="submission" date="2018-06" db="EMBL/GenBank/DDBJ databases">
        <title>Genome assembly of Danube salmon.</title>
        <authorList>
            <person name="Macqueen D.J."/>
            <person name="Gundappa M.K."/>
        </authorList>
    </citation>
    <scope>NUCLEOTIDE SEQUENCE [LARGE SCALE GENOMIC DNA]</scope>
</reference>
<accession>A0A4W5QC89</accession>
<comment type="subcellular location">
    <subcellularLocation>
        <location evidence="1">Nucleus</location>
    </subcellularLocation>
</comment>
<dbReference type="GeneTree" id="ENSGT00390000016438"/>
<dbReference type="Pfam" id="PF11277">
    <property type="entry name" value="Med24_N"/>
    <property type="match status" value="1"/>
</dbReference>
<evidence type="ECO:0000313" key="9">
    <source>
        <dbReference type="Ensembl" id="ENSHHUP00000071693.1"/>
    </source>
</evidence>
<sequence>MLCHRVQTCGSEVILSDPSPSEKTPFFETWLQTCMPEESKTLNPDHPCFRMESGKVESLVALLNNATEIKLVQMKWHEICLSTPADILEVLEHLGEWRAVCGGRAGDSSIMCHDLFCSRNHVNC</sequence>
<protein>
    <recommendedName>
        <fullName evidence="3">Mediator of RNA polymerase II transcription subunit 24</fullName>
    </recommendedName>
    <alternativeName>
        <fullName evidence="8">Mediator complex subunit 24</fullName>
    </alternativeName>
</protein>
<dbReference type="GO" id="GO:0016592">
    <property type="term" value="C:mediator complex"/>
    <property type="evidence" value="ECO:0007669"/>
    <property type="project" value="InterPro"/>
</dbReference>
<reference evidence="9" key="2">
    <citation type="submission" date="2025-08" db="UniProtKB">
        <authorList>
            <consortium name="Ensembl"/>
        </authorList>
    </citation>
    <scope>IDENTIFICATION</scope>
</reference>
<keyword evidence="4" id="KW-0805">Transcription regulation</keyword>
<dbReference type="GO" id="GO:0003712">
    <property type="term" value="F:transcription coregulator activity"/>
    <property type="evidence" value="ECO:0007669"/>
    <property type="project" value="TreeGrafter"/>
</dbReference>
<proteinExistence type="inferred from homology"/>
<dbReference type="STRING" id="62062.ENSHHUP00000071693"/>
<evidence type="ECO:0000256" key="2">
    <source>
        <dbReference type="ARBA" id="ARBA00007864"/>
    </source>
</evidence>
<name>A0A4W5QC89_9TELE</name>
<dbReference type="AlphaFoldDB" id="A0A4W5QC89"/>
<organism evidence="9 10">
    <name type="scientific">Hucho hucho</name>
    <name type="common">huchen</name>
    <dbReference type="NCBI Taxonomy" id="62062"/>
    <lineage>
        <taxon>Eukaryota</taxon>
        <taxon>Metazoa</taxon>
        <taxon>Chordata</taxon>
        <taxon>Craniata</taxon>
        <taxon>Vertebrata</taxon>
        <taxon>Euteleostomi</taxon>
        <taxon>Actinopterygii</taxon>
        <taxon>Neopterygii</taxon>
        <taxon>Teleostei</taxon>
        <taxon>Protacanthopterygii</taxon>
        <taxon>Salmoniformes</taxon>
        <taxon>Salmonidae</taxon>
        <taxon>Salmoninae</taxon>
        <taxon>Hucho</taxon>
    </lineage>
</organism>
<reference evidence="9" key="3">
    <citation type="submission" date="2025-09" db="UniProtKB">
        <authorList>
            <consortium name="Ensembl"/>
        </authorList>
    </citation>
    <scope>IDENTIFICATION</scope>
</reference>
<dbReference type="Proteomes" id="UP000314982">
    <property type="component" value="Unassembled WGS sequence"/>
</dbReference>
<keyword evidence="10" id="KW-1185">Reference proteome</keyword>
<comment type="similarity">
    <text evidence="2">Belongs to the Mediator complex subunit 24 family.</text>
</comment>
<dbReference type="GO" id="GO:0060261">
    <property type="term" value="P:positive regulation of transcription initiation by RNA polymerase II"/>
    <property type="evidence" value="ECO:0007669"/>
    <property type="project" value="TreeGrafter"/>
</dbReference>
<evidence type="ECO:0000256" key="4">
    <source>
        <dbReference type="ARBA" id="ARBA00023015"/>
    </source>
</evidence>
<evidence type="ECO:0000256" key="3">
    <source>
        <dbReference type="ARBA" id="ARBA00019693"/>
    </source>
</evidence>
<dbReference type="PANTHER" id="PTHR12898:SF1">
    <property type="entry name" value="MEDIATOR OF RNA POLYMERASE II TRANSCRIPTION SUBUNIT 24"/>
    <property type="match status" value="1"/>
</dbReference>
<evidence type="ECO:0000256" key="1">
    <source>
        <dbReference type="ARBA" id="ARBA00004123"/>
    </source>
</evidence>
<keyword evidence="7" id="KW-0539">Nucleus</keyword>
<dbReference type="InterPro" id="IPR021429">
    <property type="entry name" value="Mediator_Med24"/>
</dbReference>
<evidence type="ECO:0000256" key="5">
    <source>
        <dbReference type="ARBA" id="ARBA00023159"/>
    </source>
</evidence>
<keyword evidence="5" id="KW-0010">Activator</keyword>
<evidence type="ECO:0000256" key="7">
    <source>
        <dbReference type="ARBA" id="ARBA00023242"/>
    </source>
</evidence>
<dbReference type="PANTHER" id="PTHR12898">
    <property type="entry name" value="MEDIATOR OF RNA POLYMERASE II TRANSCRIPTION SUBUNIT 24"/>
    <property type="match status" value="1"/>
</dbReference>
<evidence type="ECO:0000256" key="8">
    <source>
        <dbReference type="ARBA" id="ARBA00031960"/>
    </source>
</evidence>
<keyword evidence="6" id="KW-0804">Transcription</keyword>
<evidence type="ECO:0000313" key="10">
    <source>
        <dbReference type="Proteomes" id="UP000314982"/>
    </source>
</evidence>
<dbReference type="Ensembl" id="ENSHHUT00000074077.1">
    <property type="protein sequence ID" value="ENSHHUP00000071693.1"/>
    <property type="gene ID" value="ENSHHUG00000042116.1"/>
</dbReference>
<evidence type="ECO:0000256" key="6">
    <source>
        <dbReference type="ARBA" id="ARBA00023163"/>
    </source>
</evidence>